<keyword evidence="2" id="KW-1185">Reference proteome</keyword>
<dbReference type="AlphaFoldDB" id="A0A9N7V9Z7"/>
<accession>A0A9N7V9Z7</accession>
<organism evidence="1 2">
    <name type="scientific">Pleuronectes platessa</name>
    <name type="common">European plaice</name>
    <dbReference type="NCBI Taxonomy" id="8262"/>
    <lineage>
        <taxon>Eukaryota</taxon>
        <taxon>Metazoa</taxon>
        <taxon>Chordata</taxon>
        <taxon>Craniata</taxon>
        <taxon>Vertebrata</taxon>
        <taxon>Euteleostomi</taxon>
        <taxon>Actinopterygii</taxon>
        <taxon>Neopterygii</taxon>
        <taxon>Teleostei</taxon>
        <taxon>Neoteleostei</taxon>
        <taxon>Acanthomorphata</taxon>
        <taxon>Carangaria</taxon>
        <taxon>Pleuronectiformes</taxon>
        <taxon>Pleuronectoidei</taxon>
        <taxon>Pleuronectidae</taxon>
        <taxon>Pleuronectes</taxon>
    </lineage>
</organism>
<dbReference type="Proteomes" id="UP001153269">
    <property type="component" value="Unassembled WGS sequence"/>
</dbReference>
<proteinExistence type="predicted"/>
<reference evidence="1" key="1">
    <citation type="submission" date="2020-03" db="EMBL/GenBank/DDBJ databases">
        <authorList>
            <person name="Weist P."/>
        </authorList>
    </citation>
    <scope>NUCLEOTIDE SEQUENCE</scope>
</reference>
<name>A0A9N7V9Z7_PLEPL</name>
<dbReference type="EMBL" id="CADEAL010003982">
    <property type="protein sequence ID" value="CAB1448561.1"/>
    <property type="molecule type" value="Genomic_DNA"/>
</dbReference>
<sequence>MVEPVEAVEHPPLVSCGGRVTARSSPLSPPETGWWVVGEAGQESREAGLLMLLQGTGLLLELEPGLLQAAHSTQQQVMVIV</sequence>
<evidence type="ECO:0000313" key="2">
    <source>
        <dbReference type="Proteomes" id="UP001153269"/>
    </source>
</evidence>
<comment type="caution">
    <text evidence="1">The sequence shown here is derived from an EMBL/GenBank/DDBJ whole genome shotgun (WGS) entry which is preliminary data.</text>
</comment>
<evidence type="ECO:0000313" key="1">
    <source>
        <dbReference type="EMBL" id="CAB1448561.1"/>
    </source>
</evidence>
<protein>
    <submittedName>
        <fullName evidence="1">Uncharacterized protein</fullName>
    </submittedName>
</protein>
<gene>
    <name evidence="1" type="ORF">PLEPLA_LOCUS36213</name>
</gene>